<dbReference type="SMART" id="SM00147">
    <property type="entry name" value="RasGEF"/>
    <property type="match status" value="1"/>
</dbReference>
<dbReference type="Pfam" id="PF00617">
    <property type="entry name" value="RasGEF"/>
    <property type="match status" value="1"/>
</dbReference>
<evidence type="ECO:0000259" key="4">
    <source>
        <dbReference type="PROSITE" id="PS50009"/>
    </source>
</evidence>
<feature type="compositionally biased region" description="Polar residues" evidence="3">
    <location>
        <begin position="87"/>
        <end position="98"/>
    </location>
</feature>
<feature type="compositionally biased region" description="Basic and acidic residues" evidence="3">
    <location>
        <begin position="19"/>
        <end position="35"/>
    </location>
</feature>
<evidence type="ECO:0000256" key="2">
    <source>
        <dbReference type="PROSITE-ProRule" id="PRU00168"/>
    </source>
</evidence>
<dbReference type="SMART" id="SM00173">
    <property type="entry name" value="RAS"/>
    <property type="match status" value="1"/>
</dbReference>
<dbReference type="InterPro" id="IPR027417">
    <property type="entry name" value="P-loop_NTPase"/>
</dbReference>
<organism evidence="6 7">
    <name type="scientific">Aulographum hederae CBS 113979</name>
    <dbReference type="NCBI Taxonomy" id="1176131"/>
    <lineage>
        <taxon>Eukaryota</taxon>
        <taxon>Fungi</taxon>
        <taxon>Dikarya</taxon>
        <taxon>Ascomycota</taxon>
        <taxon>Pezizomycotina</taxon>
        <taxon>Dothideomycetes</taxon>
        <taxon>Pleosporomycetidae</taxon>
        <taxon>Aulographales</taxon>
        <taxon>Aulographaceae</taxon>
    </lineage>
</organism>
<keyword evidence="7" id="KW-1185">Reference proteome</keyword>
<dbReference type="PANTHER" id="PTHR23113">
    <property type="entry name" value="GUANINE NUCLEOTIDE EXCHANGE FACTOR"/>
    <property type="match status" value="1"/>
</dbReference>
<feature type="compositionally biased region" description="Low complexity" evidence="3">
    <location>
        <begin position="675"/>
        <end position="690"/>
    </location>
</feature>
<evidence type="ECO:0000259" key="5">
    <source>
        <dbReference type="PROSITE" id="PS50212"/>
    </source>
</evidence>
<dbReference type="Pfam" id="PF00071">
    <property type="entry name" value="Ras"/>
    <property type="match status" value="1"/>
</dbReference>
<feature type="region of interest" description="Disordered" evidence="3">
    <location>
        <begin position="673"/>
        <end position="705"/>
    </location>
</feature>
<reference evidence="6" key="1">
    <citation type="journal article" date="2020" name="Stud. Mycol.">
        <title>101 Dothideomycetes genomes: a test case for predicting lifestyles and emergence of pathogens.</title>
        <authorList>
            <person name="Haridas S."/>
            <person name="Albert R."/>
            <person name="Binder M."/>
            <person name="Bloem J."/>
            <person name="Labutti K."/>
            <person name="Salamov A."/>
            <person name="Andreopoulos B."/>
            <person name="Baker S."/>
            <person name="Barry K."/>
            <person name="Bills G."/>
            <person name="Bluhm B."/>
            <person name="Cannon C."/>
            <person name="Castanera R."/>
            <person name="Culley D."/>
            <person name="Daum C."/>
            <person name="Ezra D."/>
            <person name="Gonzalez J."/>
            <person name="Henrissat B."/>
            <person name="Kuo A."/>
            <person name="Liang C."/>
            <person name="Lipzen A."/>
            <person name="Lutzoni F."/>
            <person name="Magnuson J."/>
            <person name="Mondo S."/>
            <person name="Nolan M."/>
            <person name="Ohm R."/>
            <person name="Pangilinan J."/>
            <person name="Park H.-J."/>
            <person name="Ramirez L."/>
            <person name="Alfaro M."/>
            <person name="Sun H."/>
            <person name="Tritt A."/>
            <person name="Yoshinaga Y."/>
            <person name="Zwiers L.-H."/>
            <person name="Turgeon B."/>
            <person name="Goodwin S."/>
            <person name="Spatafora J."/>
            <person name="Crous P."/>
            <person name="Grigoriev I."/>
        </authorList>
    </citation>
    <scope>NUCLEOTIDE SEQUENCE</scope>
    <source>
        <strain evidence="6">CBS 113979</strain>
    </source>
</reference>
<dbReference type="Gene3D" id="3.40.50.300">
    <property type="entry name" value="P-loop containing nucleotide triphosphate hydrolases"/>
    <property type="match status" value="1"/>
</dbReference>
<dbReference type="InterPro" id="IPR023578">
    <property type="entry name" value="Ras_GEF_dom_sf"/>
</dbReference>
<feature type="region of interest" description="Disordered" evidence="3">
    <location>
        <begin position="396"/>
        <end position="417"/>
    </location>
</feature>
<feature type="region of interest" description="Disordered" evidence="3">
    <location>
        <begin position="141"/>
        <end position="206"/>
    </location>
</feature>
<gene>
    <name evidence="6" type="ORF">K402DRAFT_400098</name>
</gene>
<dbReference type="EMBL" id="ML977139">
    <property type="protein sequence ID" value="KAF1991343.1"/>
    <property type="molecule type" value="Genomic_DNA"/>
</dbReference>
<dbReference type="OrthoDB" id="28357at2759"/>
<dbReference type="InterPro" id="IPR000651">
    <property type="entry name" value="Ras-like_Gua-exchang_fac_N"/>
</dbReference>
<dbReference type="PANTHER" id="PTHR23113:SF348">
    <property type="entry name" value="GUANYL-NUCLEOTIDE EXCHANGE FACTOR RASGEF, PUTATIVE (AFU_ORTHOLOGUE AFUA_1G04700)-RELATED"/>
    <property type="match status" value="1"/>
</dbReference>
<dbReference type="AlphaFoldDB" id="A0A6G1HDT7"/>
<feature type="domain" description="Ras-GEF" evidence="4">
    <location>
        <begin position="727"/>
        <end position="973"/>
    </location>
</feature>
<evidence type="ECO:0000313" key="7">
    <source>
        <dbReference type="Proteomes" id="UP000800041"/>
    </source>
</evidence>
<dbReference type="InterPro" id="IPR001895">
    <property type="entry name" value="RASGEF_cat_dom"/>
</dbReference>
<dbReference type="Pfam" id="PF00618">
    <property type="entry name" value="RasGEF_N"/>
    <property type="match status" value="1"/>
</dbReference>
<dbReference type="GO" id="GO:0005886">
    <property type="term" value="C:plasma membrane"/>
    <property type="evidence" value="ECO:0007669"/>
    <property type="project" value="TreeGrafter"/>
</dbReference>
<feature type="compositionally biased region" description="Acidic residues" evidence="3">
    <location>
        <begin position="156"/>
        <end position="171"/>
    </location>
</feature>
<dbReference type="InterPro" id="IPR036964">
    <property type="entry name" value="RASGEF_cat_dom_sf"/>
</dbReference>
<protein>
    <submittedName>
        <fullName evidence="6">Ras GEF</fullName>
    </submittedName>
</protein>
<feature type="compositionally biased region" description="Basic and acidic residues" evidence="3">
    <location>
        <begin position="624"/>
        <end position="633"/>
    </location>
</feature>
<evidence type="ECO:0000256" key="1">
    <source>
        <dbReference type="ARBA" id="ARBA00022658"/>
    </source>
</evidence>
<dbReference type="GO" id="GO:0005525">
    <property type="term" value="F:GTP binding"/>
    <property type="evidence" value="ECO:0007669"/>
    <property type="project" value="InterPro"/>
</dbReference>
<proteinExistence type="predicted"/>
<keyword evidence="1 2" id="KW-0344">Guanine-nucleotide releasing factor</keyword>
<dbReference type="Gene3D" id="1.20.870.10">
    <property type="entry name" value="Son of sevenless (SoS) protein Chain: S domain 1"/>
    <property type="match status" value="1"/>
</dbReference>
<accession>A0A6G1HDT7</accession>
<dbReference type="GO" id="GO:0007265">
    <property type="term" value="P:Ras protein signal transduction"/>
    <property type="evidence" value="ECO:0007669"/>
    <property type="project" value="TreeGrafter"/>
</dbReference>
<feature type="domain" description="N-terminal Ras-GEF" evidence="5">
    <location>
        <begin position="485"/>
        <end position="614"/>
    </location>
</feature>
<dbReference type="PROSITE" id="PS50009">
    <property type="entry name" value="RASGEF_CAT"/>
    <property type="match status" value="1"/>
</dbReference>
<name>A0A6G1HDT7_9PEZI</name>
<dbReference type="Gene3D" id="1.10.840.10">
    <property type="entry name" value="Ras guanine-nucleotide exchange factors catalytic domain"/>
    <property type="match status" value="1"/>
</dbReference>
<dbReference type="InterPro" id="IPR001806">
    <property type="entry name" value="Small_GTPase"/>
</dbReference>
<dbReference type="SUPFAM" id="SSF48366">
    <property type="entry name" value="Ras GEF"/>
    <property type="match status" value="1"/>
</dbReference>
<feature type="region of interest" description="Disordered" evidence="3">
    <location>
        <begin position="624"/>
        <end position="643"/>
    </location>
</feature>
<dbReference type="SUPFAM" id="SSF52540">
    <property type="entry name" value="P-loop containing nucleoside triphosphate hydrolases"/>
    <property type="match status" value="1"/>
</dbReference>
<sequence length="1021" mass="113216">MPPGTGDSSRRRSSQKAPATDDHDASTNTTREKPRAAHIRNKTKSSQSFLHHQQQHPPRDTSLKHASAGSAPLRSFSGPDLQGRAAYSTQQLPKSQLPGTDEHEDVVDREQLLDDEEIAEDPFFQRYNSPTTTTAAASFSTAAAAAPGQEQHDNGAEDSEPSSDEDSDNDTEGPLSPTSTQARARPDSTAEPLASPRSPIPGNSSGPMHEINIAIIGATGVGKSCFVQRSFDVYNTPFSAVTSRKMSIDGSIYTVRLLEVPFDDLEVEEDNTISWPDTLDDLAMPQIDGVLTLYDVMDKDSLGDVPEILNALNKSSLPFLLVACKCDHHPSHRQVDPAVVEQRAKAFIGDIGAMQAAGNTPDTHKRCVSVVLRAVLAVRHENSMFLAAARRRANSNAVRRVSPRAPQSRHGRASSEFSASLLQKQVTSVYNSDHRPQLSSRSKSAQQLAFVTQDNVVSLDQAAGGEPGPVEIDQAANVDHVSKEKPSIETGYTFDQLVDRLLVQPLSKGDNKFAAIFLALYRKFAAPGQLLDAILKRFDHVDKVKDPQMIKTIAQLRHLAILEQWVSWYPGDFAHPTTRRKILKFVGKVANTRIFSIAAREISADLDMVIEDDDTDWAECDRNREAASPHLEKGAASLSLTDETPDHVEQVSKGFSSLSSLKFGVENQTSLSFLSPTSGRSPSGSTSSSSQTMLNAVEHAQRQARTLTPAPKITLTKIQWHTLIEIPDEVIAKEITRIDWLMFASIRPRDLVRQVSLSNEQKKKCRSLDNVNRMIDHFNHLAYWVTNFILIRDKPKHRALMLEKFMRVARKLRELNNYNALGAMLAGLKSTCIHRLANTRDLIPQPVAKDFMKLEILMGTQKSHFAYRLAWENSSGERIPYIPLHLRDLVSAREGNKTYMCDEDGVEIRGTGERINWRKFEIMGEVIVGVQRAQGVPYEKMGKEEVVRGLLLDVKLVKDDEVGFFLSLYFFPVLDYSPIKSNANDGASQELYERSTHLEAASGGANGKKFAWFQRNFVGND</sequence>
<evidence type="ECO:0000256" key="3">
    <source>
        <dbReference type="SAM" id="MobiDB-lite"/>
    </source>
</evidence>
<dbReference type="InterPro" id="IPR008937">
    <property type="entry name" value="Ras-like_GEF"/>
</dbReference>
<dbReference type="Proteomes" id="UP000800041">
    <property type="component" value="Unassembled WGS sequence"/>
</dbReference>
<dbReference type="PROSITE" id="PS50212">
    <property type="entry name" value="RASGEF_NTER"/>
    <property type="match status" value="1"/>
</dbReference>
<feature type="region of interest" description="Disordered" evidence="3">
    <location>
        <begin position="1"/>
        <end position="129"/>
    </location>
</feature>
<dbReference type="CDD" id="cd06224">
    <property type="entry name" value="REM"/>
    <property type="match status" value="1"/>
</dbReference>
<dbReference type="GO" id="GO:0005085">
    <property type="term" value="F:guanyl-nucleotide exchange factor activity"/>
    <property type="evidence" value="ECO:0007669"/>
    <property type="project" value="UniProtKB-KW"/>
</dbReference>
<dbReference type="CDD" id="cd00882">
    <property type="entry name" value="Ras_like_GTPase"/>
    <property type="match status" value="1"/>
</dbReference>
<dbReference type="GO" id="GO:0003924">
    <property type="term" value="F:GTPase activity"/>
    <property type="evidence" value="ECO:0007669"/>
    <property type="project" value="InterPro"/>
</dbReference>
<evidence type="ECO:0000313" key="6">
    <source>
        <dbReference type="EMBL" id="KAF1991343.1"/>
    </source>
</evidence>